<dbReference type="Pfam" id="PF00208">
    <property type="entry name" value="ELFV_dehydrog"/>
    <property type="match status" value="1"/>
</dbReference>
<evidence type="ECO:0000256" key="2">
    <source>
        <dbReference type="ARBA" id="ARBA00023002"/>
    </source>
</evidence>
<organism evidence="4">
    <name type="scientific">hydrothermal vent metagenome</name>
    <dbReference type="NCBI Taxonomy" id="652676"/>
    <lineage>
        <taxon>unclassified sequences</taxon>
        <taxon>metagenomes</taxon>
        <taxon>ecological metagenomes</taxon>
    </lineage>
</organism>
<dbReference type="InterPro" id="IPR036291">
    <property type="entry name" value="NAD(P)-bd_dom_sf"/>
</dbReference>
<dbReference type="SMART" id="SM00839">
    <property type="entry name" value="ELFV_dehydrog"/>
    <property type="match status" value="1"/>
</dbReference>
<accession>A0A3B1D4T0</accession>
<dbReference type="InterPro" id="IPR006095">
    <property type="entry name" value="Glu/Leu/Phe/Val/Trp_DH"/>
</dbReference>
<dbReference type="PANTHER" id="PTHR11606:SF13">
    <property type="entry name" value="GLUTAMATE DEHYDROGENASE 1, MITOCHONDRIAL"/>
    <property type="match status" value="1"/>
</dbReference>
<dbReference type="Gene3D" id="3.40.50.720">
    <property type="entry name" value="NAD(P)-binding Rossmann-like Domain"/>
    <property type="match status" value="1"/>
</dbReference>
<feature type="domain" description="Glutamate/phenylalanine/leucine/valine/L-tryptophan dehydrogenase C-terminal" evidence="3">
    <location>
        <begin position="208"/>
        <end position="464"/>
    </location>
</feature>
<dbReference type="Gene3D" id="3.40.50.10860">
    <property type="entry name" value="Leucine Dehydrogenase, chain A, domain 1"/>
    <property type="match status" value="1"/>
</dbReference>
<dbReference type="SUPFAM" id="SSF51735">
    <property type="entry name" value="NAD(P)-binding Rossmann-fold domains"/>
    <property type="match status" value="1"/>
</dbReference>
<dbReference type="PANTHER" id="PTHR11606">
    <property type="entry name" value="GLUTAMATE DEHYDROGENASE"/>
    <property type="match status" value="1"/>
</dbReference>
<evidence type="ECO:0000259" key="3">
    <source>
        <dbReference type="SMART" id="SM00839"/>
    </source>
</evidence>
<dbReference type="SUPFAM" id="SSF53223">
    <property type="entry name" value="Aminoacid dehydrogenase-like, N-terminal domain"/>
    <property type="match status" value="1"/>
</dbReference>
<dbReference type="EMBL" id="UOGJ01000141">
    <property type="protein sequence ID" value="VAX37876.1"/>
    <property type="molecule type" value="Genomic_DNA"/>
</dbReference>
<dbReference type="AlphaFoldDB" id="A0A3B1D4T0"/>
<dbReference type="InterPro" id="IPR006096">
    <property type="entry name" value="Glu/Leu/Phe/Val/Trp_DH_C"/>
</dbReference>
<proteinExistence type="inferred from homology"/>
<dbReference type="InterPro" id="IPR046346">
    <property type="entry name" value="Aminoacid_DH-like_N_sf"/>
</dbReference>
<keyword evidence="2 4" id="KW-0560">Oxidoreductase</keyword>
<gene>
    <name evidence="4" type="ORF">MNBD_UNCLBAC01-880</name>
</gene>
<name>A0A3B1D4T0_9ZZZZ</name>
<reference evidence="4" key="1">
    <citation type="submission" date="2018-06" db="EMBL/GenBank/DDBJ databases">
        <authorList>
            <person name="Zhirakovskaya E."/>
        </authorList>
    </citation>
    <scope>NUCLEOTIDE SEQUENCE</scope>
</reference>
<dbReference type="GO" id="GO:0004352">
    <property type="term" value="F:glutamate dehydrogenase (NAD+) activity"/>
    <property type="evidence" value="ECO:0007669"/>
    <property type="project" value="TreeGrafter"/>
</dbReference>
<dbReference type="PRINTS" id="PR00082">
    <property type="entry name" value="GLFDHDRGNASE"/>
</dbReference>
<evidence type="ECO:0000256" key="1">
    <source>
        <dbReference type="ARBA" id="ARBA00006382"/>
    </source>
</evidence>
<feature type="non-terminal residue" evidence="4">
    <location>
        <position position="1"/>
    </location>
</feature>
<dbReference type="GO" id="GO:0004354">
    <property type="term" value="F:glutamate dehydrogenase (NADP+) activity"/>
    <property type="evidence" value="ECO:0007669"/>
    <property type="project" value="UniProtKB-EC"/>
</dbReference>
<dbReference type="GO" id="GO:0006538">
    <property type="term" value="P:L-glutamate catabolic process"/>
    <property type="evidence" value="ECO:0007669"/>
    <property type="project" value="TreeGrafter"/>
</dbReference>
<evidence type="ECO:0000313" key="4">
    <source>
        <dbReference type="EMBL" id="VAX37876.1"/>
    </source>
</evidence>
<dbReference type="EC" id="1.4.1.4" evidence="4"/>
<sequence length="874" mass="99542">TEGDIENFIVKWAVDEKTFLAAVMYLKINGLDLVLRGAKGGILLVKVTRESRNFHIEDLENLDLEENQARIWQARVWDLLEHNIIGPNIDVPAGDIGVDAKVIAWEMEAVIRYFHLKTTEIHDAYPELARRLDVIEALRGNNKINGTLDSTKTPALEAMVQFQEEQQKDLQKKAEEDVGVDNVTSDMWAVPMPWLATFSSKPPKFGGLKGRDKATAEGAIDALIAVRKHQGLGASLKGVTFSVEGWGNASKYFIVGVLKRGARILAMNSSKMGLINDSFWEGKDDANFFDNIIRVYGDKYPLNKAWANSKINWSKNSIKVVNRNEAARAIRSVKIDYFVPAAIQGTVTSDNFQEIKATRGIVEISNGAILRDAEQRLIVENGINFVIPDVIANPGGVVVSILEHRGNMRGYHDTDEEVDEKRAKYVQNSVENTFRMQKKIKEISLRAAHNLVSEDIRSRSTLYKFMTEGFMLGKDGENNLDNKWNLEAMLKFLGYDQEDYRREEWNVLLEDFEKYITNKGFYKVGIEGREEEFNLGEVLIKAWNEAFIVKLENLMNKFVSHEVRKEIADELKNKLDLDFKINAYKTLKKMEYLLSVPDNNFFVEIQNFVSESSQEQSVSSPMTHNEDISEQLGILFQNLEESLHDVQIKLNAVQRGFSKGEGEDPFENFKAEMFDMAFGTFEELRTELLPGAKIPDKFLHFLNFIHYDSILEDGNPYGSDSYSLYYLWPVEQLLKSFMKTQVRVNGYNILDEWLMGRKDIASFENSIYLGTGSSPIGGINFNPDLLNLQIKRDGKGVPLPMWDQDWEMMENIQGFFPVIINVTPVMNFPMLLGLREEDFPNNDSANTCSDDGDSALCDERAIPINRWEEELAVM</sequence>
<comment type="similarity">
    <text evidence="1">Belongs to the Glu/Leu/Phe/Val dehydrogenases family.</text>
</comment>
<protein>
    <submittedName>
        <fullName evidence="4">NADP-specific glutamate dehydrogenase</fullName>
        <ecNumber evidence="4">1.4.1.4</ecNumber>
    </submittedName>
</protein>